<protein>
    <submittedName>
        <fullName evidence="2">Checkpoint protein hus1</fullName>
    </submittedName>
</protein>
<evidence type="ECO:0000313" key="3">
    <source>
        <dbReference type="Proteomes" id="UP000818624"/>
    </source>
</evidence>
<evidence type="ECO:0000256" key="1">
    <source>
        <dbReference type="ARBA" id="ARBA00005563"/>
    </source>
</evidence>
<dbReference type="InterPro" id="IPR007150">
    <property type="entry name" value="HUS1/Mec3"/>
</dbReference>
<organism evidence="2 3">
    <name type="scientific">Malassezia furfur</name>
    <name type="common">Pityriasis versicolor infection agent</name>
    <name type="synonym">Pityrosporum furfur</name>
    <dbReference type="NCBI Taxonomy" id="55194"/>
    <lineage>
        <taxon>Eukaryota</taxon>
        <taxon>Fungi</taxon>
        <taxon>Dikarya</taxon>
        <taxon>Basidiomycota</taxon>
        <taxon>Ustilaginomycotina</taxon>
        <taxon>Malasseziomycetes</taxon>
        <taxon>Malasseziales</taxon>
        <taxon>Malasseziaceae</taxon>
        <taxon>Malassezia</taxon>
    </lineage>
</organism>
<sequence length="121" mass="12978">MRPMSSEVCLAANQEGIFRLAVLDSEVVGDASWSNLEMPRVQGRDAPADTSPREFHEVRLSMRALQNVLSSAPLAKSTIACLCADYCIVLYVYLTGQQEPSANNSATGVLNFIIAGVDSVG</sequence>
<evidence type="ECO:0000313" key="2">
    <source>
        <dbReference type="EMBL" id="WFD45639.1"/>
    </source>
</evidence>
<comment type="similarity">
    <text evidence="1">Belongs to the HUS1 family.</text>
</comment>
<accession>A0ABY8EL68</accession>
<dbReference type="Proteomes" id="UP000818624">
    <property type="component" value="Chromosome 1"/>
</dbReference>
<name>A0ABY8EL68_MALFU</name>
<dbReference type="PIRSF" id="PIRSF011312">
    <property type="entry name" value="Cell_cycle_HUS1"/>
    <property type="match status" value="1"/>
</dbReference>
<keyword evidence="3" id="KW-1185">Reference proteome</keyword>
<gene>
    <name evidence="2" type="primary">hus1</name>
    <name evidence="2" type="ORF">GLX27_000261</name>
</gene>
<dbReference type="Gene3D" id="3.70.10.10">
    <property type="match status" value="1"/>
</dbReference>
<dbReference type="EMBL" id="CP046234">
    <property type="protein sequence ID" value="WFD45639.1"/>
    <property type="molecule type" value="Genomic_DNA"/>
</dbReference>
<dbReference type="InterPro" id="IPR016580">
    <property type="entry name" value="HUS1"/>
</dbReference>
<proteinExistence type="inferred from homology"/>
<reference evidence="2 3" key="1">
    <citation type="journal article" date="2020" name="Elife">
        <title>Loss of centromere function drives karyotype evolution in closely related Malassezia species.</title>
        <authorList>
            <person name="Sankaranarayanan S.R."/>
            <person name="Ianiri G."/>
            <person name="Coelho M.A."/>
            <person name="Reza M.H."/>
            <person name="Thimmappa B.C."/>
            <person name="Ganguly P."/>
            <person name="Vadnala R.N."/>
            <person name="Sun S."/>
            <person name="Siddharthan R."/>
            <person name="Tellgren-Roth C."/>
            <person name="Dawson T.L."/>
            <person name="Heitman J."/>
            <person name="Sanyal K."/>
        </authorList>
    </citation>
    <scope>NUCLEOTIDE SEQUENCE [LARGE SCALE GENOMIC DNA]</scope>
    <source>
        <strain evidence="2">CBS14141</strain>
    </source>
</reference>
<dbReference type="Pfam" id="PF04005">
    <property type="entry name" value="Hus1"/>
    <property type="match status" value="1"/>
</dbReference>